<proteinExistence type="predicted"/>
<dbReference type="InterPro" id="IPR014059">
    <property type="entry name" value="TraI/TrwC_relax"/>
</dbReference>
<sequence>MVATVSAIRSSGQAATYFEADDYYTEGGVSPSEWQGEGAKALDLKGEVDRDRFKALLEGKLTDGTTLGTNKSDVLEHRPGWDLTLSAPKSVSVMALVAGDERLVEAHAKAASVTIAFIEEFAAEARVRGKDGVEHVQTGNLVIGSFLHQTSREEDPQLHTHNVILNMTQDEGGNWRSLESRPLYQIQKAAGEIYRQELAHRVVRLGYKIEVGKDSNFEIKGLSRDLLLAFSERSSQIEKHLGARGKDRASASAEEKQIAALDTREAKGEIDRAGLVHGWRDRAGELGFDQAKRQGLVHAAEHLAEDDRRSLLIKGEAEALAHTAVAFAHNKLGERQAVFSSVDLQKEAGRFAMGKVDNAVIRGAMAQAVERGELVPRTFVNRQGREGQGYTTRANLDYEQRVLNAEMRGRHGAEAVAAPIKAAELVATAARSSEDQGFGWTDDQRQATKGLLTSTHAVTAIQGYAGTAKTTTVLTTFADAAQAAGFDIKAMAPSASAAQTLGDALTVPAVTVERHLRLMERQTEPKTNDRQIWLVDEASLISARDMTRLLEAAEQRGAKTVLVGDYKQLNSVGAGAAFRQLQEAGMPTFKLEKIVRQTNELTLEAVEHSIKGQAKLALDALDRGGGRVMEHSSASDRMAAIAGAYAGLAPNERRKTIVIDPSREGRDLLTDRIRTALADKGEFGSQAITMRTLNQKDMTKAEIMQAKAYETGDVVIFNKAERAHGIERGAAFDVARVDADKGTVALRDRHGQERNWLPESWGSVEVFQGQQRELRAGDRIEFTRNNAAQARINGLKAEVTKVDPDQETVTIETERGKTVTLFIHEASDQHIRHAYVQTAYAAQGQTAERAFIHFESNRTNLIDQSVLYVGISRAKAEAVIYTDDRDKLIRGIHERSGQAQSSLSQVVNPDAGIATTHTTKGLSM</sequence>
<feature type="domain" description="(+)RNA virus helicase C-terminal" evidence="2">
    <location>
        <begin position="783"/>
        <end position="882"/>
    </location>
</feature>
<protein>
    <submittedName>
        <fullName evidence="4">IncW plasmid conjugative relaxase protein TrwC</fullName>
    </submittedName>
</protein>
<dbReference type="SUPFAM" id="SSF55464">
    <property type="entry name" value="Origin of replication-binding domain, RBD-like"/>
    <property type="match status" value="1"/>
</dbReference>
<dbReference type="RefSeq" id="WP_126420097.1">
    <property type="nucleotide sequence ID" value="NZ_AP018827.1"/>
</dbReference>
<dbReference type="SUPFAM" id="SSF52540">
    <property type="entry name" value="P-loop containing nucleoside triphosphate hydrolases"/>
    <property type="match status" value="2"/>
</dbReference>
<dbReference type="InterPro" id="IPR014862">
    <property type="entry name" value="TrwC"/>
</dbReference>
<dbReference type="EMBL" id="AP018827">
    <property type="protein sequence ID" value="BBF79937.1"/>
    <property type="molecule type" value="Genomic_DNA"/>
</dbReference>
<dbReference type="Pfam" id="PF13604">
    <property type="entry name" value="AAA_30"/>
    <property type="match status" value="1"/>
</dbReference>
<accession>A0A3G9FZW7</accession>
<evidence type="ECO:0000259" key="3">
    <source>
        <dbReference type="Pfam" id="PF08751"/>
    </source>
</evidence>
<feature type="compositionally biased region" description="Polar residues" evidence="1">
    <location>
        <begin position="915"/>
        <end position="924"/>
    </location>
</feature>
<evidence type="ECO:0000313" key="4">
    <source>
        <dbReference type="EMBL" id="BBF79937.1"/>
    </source>
</evidence>
<feature type="region of interest" description="Disordered" evidence="1">
    <location>
        <begin position="899"/>
        <end position="924"/>
    </location>
</feature>
<gene>
    <name evidence="4" type="ORF">EM6_0514</name>
</gene>
<dbReference type="Proteomes" id="UP000278756">
    <property type="component" value="Chromosome 1"/>
</dbReference>
<evidence type="ECO:0000313" key="5">
    <source>
        <dbReference type="Proteomes" id="UP000278756"/>
    </source>
</evidence>
<dbReference type="NCBIfam" id="TIGR02686">
    <property type="entry name" value="relax_trwC"/>
    <property type="match status" value="1"/>
</dbReference>
<evidence type="ECO:0000259" key="2">
    <source>
        <dbReference type="Pfam" id="PF01443"/>
    </source>
</evidence>
<name>A0A3G9FZW7_9CAUL</name>
<organism evidence="4 5">
    <name type="scientific">Asticcacaulis excentricus</name>
    <dbReference type="NCBI Taxonomy" id="78587"/>
    <lineage>
        <taxon>Bacteria</taxon>
        <taxon>Pseudomonadati</taxon>
        <taxon>Pseudomonadota</taxon>
        <taxon>Alphaproteobacteria</taxon>
        <taxon>Caulobacterales</taxon>
        <taxon>Caulobacteraceae</taxon>
        <taxon>Asticcacaulis</taxon>
    </lineage>
</organism>
<dbReference type="NCBIfam" id="NF041492">
    <property type="entry name" value="MobF"/>
    <property type="match status" value="1"/>
</dbReference>
<dbReference type="GO" id="GO:0005524">
    <property type="term" value="F:ATP binding"/>
    <property type="evidence" value="ECO:0007669"/>
    <property type="project" value="InterPro"/>
</dbReference>
<dbReference type="InterPro" id="IPR027351">
    <property type="entry name" value="(+)RNA_virus_helicase_core_dom"/>
</dbReference>
<dbReference type="Pfam" id="PF08751">
    <property type="entry name" value="TrwC"/>
    <property type="match status" value="1"/>
</dbReference>
<dbReference type="Gene3D" id="3.40.50.300">
    <property type="entry name" value="P-loop containing nucleotide triphosphate hydrolases"/>
    <property type="match status" value="2"/>
</dbReference>
<dbReference type="AlphaFoldDB" id="A0A3G9FZW7"/>
<reference evidence="5" key="2">
    <citation type="journal article" date="2017" name="Plant Physiol. Biochem.">
        <title>Differential oxidative and antioxidative response of duckweed Lemna minor toward plant growth promoting/inhibiting bacteria.</title>
        <authorList>
            <person name="Ishizawa H."/>
            <person name="Kuroda M."/>
            <person name="Morikawa M."/>
            <person name="Ike M."/>
        </authorList>
    </citation>
    <scope>NUCLEOTIDE SEQUENCE [LARGE SCALE GENOMIC DNA]</scope>
    <source>
        <strain evidence="5">M6</strain>
    </source>
</reference>
<evidence type="ECO:0000256" key="1">
    <source>
        <dbReference type="SAM" id="MobiDB-lite"/>
    </source>
</evidence>
<feature type="domain" description="TrwC relaxase" evidence="3">
    <location>
        <begin position="12"/>
        <end position="285"/>
    </location>
</feature>
<reference evidence="5" key="1">
    <citation type="journal article" date="2017" name="Biotechnol. Biofuels">
        <title>Evaluation of environmental bacterial communities as a factor affecting the growth of duckweed Lemna minor.</title>
        <authorList>
            <person name="Ishizawa H."/>
            <person name="Kuroda M."/>
            <person name="Morikawa M."/>
            <person name="Ike M."/>
        </authorList>
    </citation>
    <scope>NUCLEOTIDE SEQUENCE [LARGE SCALE GENOMIC DNA]</scope>
    <source>
        <strain evidence="5">M6</strain>
    </source>
</reference>
<dbReference type="OrthoDB" id="98563at2"/>
<dbReference type="Pfam" id="PF01443">
    <property type="entry name" value="Viral_helicase1"/>
    <property type="match status" value="1"/>
</dbReference>
<dbReference type="InterPro" id="IPR027417">
    <property type="entry name" value="P-loop_NTPase"/>
</dbReference>